<keyword evidence="3" id="KW-1185">Reference proteome</keyword>
<dbReference type="EMBL" id="JBHSCN010000022">
    <property type="protein sequence ID" value="MFC4245170.1"/>
    <property type="molecule type" value="Genomic_DNA"/>
</dbReference>
<evidence type="ECO:0008006" key="4">
    <source>
        <dbReference type="Google" id="ProtNLM"/>
    </source>
</evidence>
<name>A0ABV8QA81_9MICO</name>
<reference evidence="3" key="1">
    <citation type="journal article" date="2019" name="Int. J. Syst. Evol. Microbiol.">
        <title>The Global Catalogue of Microorganisms (GCM) 10K type strain sequencing project: providing services to taxonomists for standard genome sequencing and annotation.</title>
        <authorList>
            <consortium name="The Broad Institute Genomics Platform"/>
            <consortium name="The Broad Institute Genome Sequencing Center for Infectious Disease"/>
            <person name="Wu L."/>
            <person name="Ma J."/>
        </authorList>
    </citation>
    <scope>NUCLEOTIDE SEQUENCE [LARGE SCALE GENOMIC DNA]</scope>
    <source>
        <strain evidence="3">CGMCC 1.10363</strain>
    </source>
</reference>
<dbReference type="Proteomes" id="UP001595900">
    <property type="component" value="Unassembled WGS sequence"/>
</dbReference>
<evidence type="ECO:0000313" key="2">
    <source>
        <dbReference type="EMBL" id="MFC4245170.1"/>
    </source>
</evidence>
<evidence type="ECO:0000313" key="3">
    <source>
        <dbReference type="Proteomes" id="UP001595900"/>
    </source>
</evidence>
<sequence>MNQQVTTPSDAGKKPSRKKRALIVGTVVALAAGVVGVGALDTLRTSIGDNKSTVQGSHVAMPNLVVSGTPFNLEALADGGVDGGKGQRWILSNTGDAAANWDGVFTVDGTVGADVAAATRISAIVEVDNIDEPGTSGIATVDLGTLASPISLKTAIQNWQASAQSIDVLTSEGPITTSSTRTVWKWDTIGPHDGTSVTIVPSFDKEAVAKISDSILEGESRTATASFDVTYMAD</sequence>
<feature type="transmembrane region" description="Helical" evidence="1">
    <location>
        <begin position="21"/>
        <end position="40"/>
    </location>
</feature>
<keyword evidence="1" id="KW-0472">Membrane</keyword>
<keyword evidence="1" id="KW-0812">Transmembrane</keyword>
<dbReference type="RefSeq" id="WP_390232038.1">
    <property type="nucleotide sequence ID" value="NZ_JBHSCN010000022.1"/>
</dbReference>
<protein>
    <recommendedName>
        <fullName evidence="4">Alternate signal-mediated exported protein, RER_14450 family</fullName>
    </recommendedName>
</protein>
<accession>A0ABV8QA81</accession>
<gene>
    <name evidence="2" type="ORF">ACFOYW_17515</name>
</gene>
<comment type="caution">
    <text evidence="2">The sequence shown here is derived from an EMBL/GenBank/DDBJ whole genome shotgun (WGS) entry which is preliminary data.</text>
</comment>
<evidence type="ECO:0000256" key="1">
    <source>
        <dbReference type="SAM" id="Phobius"/>
    </source>
</evidence>
<organism evidence="2 3">
    <name type="scientific">Gryllotalpicola reticulitermitis</name>
    <dbReference type="NCBI Taxonomy" id="1184153"/>
    <lineage>
        <taxon>Bacteria</taxon>
        <taxon>Bacillati</taxon>
        <taxon>Actinomycetota</taxon>
        <taxon>Actinomycetes</taxon>
        <taxon>Micrococcales</taxon>
        <taxon>Microbacteriaceae</taxon>
        <taxon>Gryllotalpicola</taxon>
    </lineage>
</organism>
<keyword evidence="1" id="KW-1133">Transmembrane helix</keyword>
<proteinExistence type="predicted"/>